<proteinExistence type="predicted"/>
<accession>A0A4Y2Q7Y7</accession>
<dbReference type="EMBL" id="BGPR01013358">
    <property type="protein sequence ID" value="GBN60305.1"/>
    <property type="molecule type" value="Genomic_DNA"/>
</dbReference>
<protein>
    <submittedName>
        <fullName evidence="1">Uncharacterized protein</fullName>
    </submittedName>
</protein>
<comment type="caution">
    <text evidence="1">The sequence shown here is derived from an EMBL/GenBank/DDBJ whole genome shotgun (WGS) entry which is preliminary data.</text>
</comment>
<evidence type="ECO:0000313" key="2">
    <source>
        <dbReference type="Proteomes" id="UP000499080"/>
    </source>
</evidence>
<organism evidence="1 2">
    <name type="scientific">Araneus ventricosus</name>
    <name type="common">Orbweaver spider</name>
    <name type="synonym">Epeira ventricosa</name>
    <dbReference type="NCBI Taxonomy" id="182803"/>
    <lineage>
        <taxon>Eukaryota</taxon>
        <taxon>Metazoa</taxon>
        <taxon>Ecdysozoa</taxon>
        <taxon>Arthropoda</taxon>
        <taxon>Chelicerata</taxon>
        <taxon>Arachnida</taxon>
        <taxon>Araneae</taxon>
        <taxon>Araneomorphae</taxon>
        <taxon>Entelegynae</taxon>
        <taxon>Araneoidea</taxon>
        <taxon>Araneidae</taxon>
        <taxon>Araneus</taxon>
    </lineage>
</organism>
<reference evidence="1 2" key="1">
    <citation type="journal article" date="2019" name="Sci. Rep.">
        <title>Orb-weaving spider Araneus ventricosus genome elucidates the spidroin gene catalogue.</title>
        <authorList>
            <person name="Kono N."/>
            <person name="Nakamura H."/>
            <person name="Ohtoshi R."/>
            <person name="Moran D.A.P."/>
            <person name="Shinohara A."/>
            <person name="Yoshida Y."/>
            <person name="Fujiwara M."/>
            <person name="Mori M."/>
            <person name="Tomita M."/>
            <person name="Arakawa K."/>
        </authorList>
    </citation>
    <scope>NUCLEOTIDE SEQUENCE [LARGE SCALE GENOMIC DNA]</scope>
</reference>
<evidence type="ECO:0000313" key="1">
    <source>
        <dbReference type="EMBL" id="GBN60305.1"/>
    </source>
</evidence>
<dbReference type="AlphaFoldDB" id="A0A4Y2Q7Y7"/>
<sequence length="111" mass="12232">MFSPAHLPESRKLNTQLEYSIEEEDDTAILRNKIQVYRAKMAECTGMMYIGCPHLQDVGPELQPAEGSSFSFTTGHGPPILSFHLKTPDNCCACGRSRPSYAISAASRVLL</sequence>
<name>A0A4Y2Q7Y7_ARAVE</name>
<keyword evidence="2" id="KW-1185">Reference proteome</keyword>
<gene>
    <name evidence="1" type="ORF">AVEN_239116_1</name>
</gene>
<dbReference type="Proteomes" id="UP000499080">
    <property type="component" value="Unassembled WGS sequence"/>
</dbReference>